<proteinExistence type="predicted"/>
<dbReference type="AlphaFoldDB" id="A0A1B1AE76"/>
<keyword evidence="1" id="KW-0472">Membrane</keyword>
<gene>
    <name evidence="2" type="ORF">ATE48_02455</name>
</gene>
<dbReference type="STRING" id="1759059.ATE48_02455"/>
<accession>A0A1B1AE76</accession>
<sequence length="126" mass="14398">MIARYSSDDVRAGIDTLDRGEPDQARGGWGEPYDRLHDALLDARKTRRYCAIPAMLIAAALVILFHGRVWDFEDIRNLFVIELGAVLLLNFLLTKVFPVLAREDRVQTLLRYYGAQDVPHEEEAIQ</sequence>
<name>A0A1B1AE76_9PROT</name>
<keyword evidence="1" id="KW-0812">Transmembrane</keyword>
<dbReference type="InParanoid" id="A0A1B1AE76"/>
<keyword evidence="1" id="KW-1133">Transmembrane helix</keyword>
<dbReference type="KEGG" id="cbot:ATE48_02455"/>
<evidence type="ECO:0000313" key="2">
    <source>
        <dbReference type="EMBL" id="ANP44864.1"/>
    </source>
</evidence>
<dbReference type="EMBL" id="CP013244">
    <property type="protein sequence ID" value="ANP44864.1"/>
    <property type="molecule type" value="Genomic_DNA"/>
</dbReference>
<evidence type="ECO:0000256" key="1">
    <source>
        <dbReference type="SAM" id="Phobius"/>
    </source>
</evidence>
<feature type="transmembrane region" description="Helical" evidence="1">
    <location>
        <begin position="79"/>
        <end position="101"/>
    </location>
</feature>
<reference evidence="2 3" key="1">
    <citation type="submission" date="2015-11" db="EMBL/GenBank/DDBJ databases">
        <title>Whole-Genome Sequence of Candidatus Oderbacter manganicum from the National Park Lower Oder Valley, Germany.</title>
        <authorList>
            <person name="Braun B."/>
            <person name="Liere K."/>
            <person name="Szewzyk U."/>
        </authorList>
    </citation>
    <scope>NUCLEOTIDE SEQUENCE [LARGE SCALE GENOMIC DNA]</scope>
    <source>
        <strain evidence="2 3">OTSz_A_272</strain>
    </source>
</reference>
<evidence type="ECO:0000313" key="3">
    <source>
        <dbReference type="Proteomes" id="UP000092498"/>
    </source>
</evidence>
<organism evidence="2 3">
    <name type="scientific">Candidatus Viadribacter manganicus</name>
    <dbReference type="NCBI Taxonomy" id="1759059"/>
    <lineage>
        <taxon>Bacteria</taxon>
        <taxon>Pseudomonadati</taxon>
        <taxon>Pseudomonadota</taxon>
        <taxon>Alphaproteobacteria</taxon>
        <taxon>Hyphomonadales</taxon>
        <taxon>Hyphomonadaceae</taxon>
        <taxon>Candidatus Viadribacter</taxon>
    </lineage>
</organism>
<feature type="transmembrane region" description="Helical" evidence="1">
    <location>
        <begin position="49"/>
        <end position="67"/>
    </location>
</feature>
<dbReference type="RefSeq" id="WP_066767474.1">
    <property type="nucleotide sequence ID" value="NZ_CP013244.1"/>
</dbReference>
<protein>
    <submittedName>
        <fullName evidence="2">Uncharacterized protein</fullName>
    </submittedName>
</protein>
<keyword evidence="3" id="KW-1185">Reference proteome</keyword>
<dbReference type="Proteomes" id="UP000092498">
    <property type="component" value="Chromosome"/>
</dbReference>